<organism evidence="1 2">
    <name type="scientific">Caerostris darwini</name>
    <dbReference type="NCBI Taxonomy" id="1538125"/>
    <lineage>
        <taxon>Eukaryota</taxon>
        <taxon>Metazoa</taxon>
        <taxon>Ecdysozoa</taxon>
        <taxon>Arthropoda</taxon>
        <taxon>Chelicerata</taxon>
        <taxon>Arachnida</taxon>
        <taxon>Araneae</taxon>
        <taxon>Araneomorphae</taxon>
        <taxon>Entelegynae</taxon>
        <taxon>Araneoidea</taxon>
        <taxon>Araneidae</taxon>
        <taxon>Caerostris</taxon>
    </lineage>
</organism>
<dbReference type="EMBL" id="BPLQ01004420">
    <property type="protein sequence ID" value="GIY07943.1"/>
    <property type="molecule type" value="Genomic_DNA"/>
</dbReference>
<proteinExistence type="predicted"/>
<dbReference type="Proteomes" id="UP001054837">
    <property type="component" value="Unassembled WGS sequence"/>
</dbReference>
<evidence type="ECO:0000313" key="1">
    <source>
        <dbReference type="EMBL" id="GIY07943.1"/>
    </source>
</evidence>
<keyword evidence="2" id="KW-1185">Reference proteome</keyword>
<sequence length="206" mass="23292">MNAPDLESKEFYPSSPPHKFRVYRGGQLAPMQWTSGIQANFTSGQSTPWLPLNPNYITRNVAANDDQLQLFKKLAELKRSRGTLPSEPTAAGSTFTDNGKLRYNSHIKERPVEFEWYQNPCGLIATRTTPKDVFFLANFGNESLGFVGDTRCEIGGKMIKFEYTMCKKIKIYLSTNLSLQDSDELEDLYLDPGDAIIGEKLNTWGY</sequence>
<accession>A0AAV4QD08</accession>
<protein>
    <submittedName>
        <fullName evidence="1">Uncharacterized protein</fullName>
    </submittedName>
</protein>
<dbReference type="AlphaFoldDB" id="A0AAV4QD08"/>
<reference evidence="1 2" key="1">
    <citation type="submission" date="2021-06" db="EMBL/GenBank/DDBJ databases">
        <title>Caerostris darwini draft genome.</title>
        <authorList>
            <person name="Kono N."/>
            <person name="Arakawa K."/>
        </authorList>
    </citation>
    <scope>NUCLEOTIDE SEQUENCE [LARGE SCALE GENOMIC DNA]</scope>
</reference>
<gene>
    <name evidence="1" type="primary">AVEN_32554_1</name>
    <name evidence="1" type="ORF">CDAR_496621</name>
</gene>
<comment type="caution">
    <text evidence="1">The sequence shown here is derived from an EMBL/GenBank/DDBJ whole genome shotgun (WGS) entry which is preliminary data.</text>
</comment>
<dbReference type="GO" id="GO:0005975">
    <property type="term" value="P:carbohydrate metabolic process"/>
    <property type="evidence" value="ECO:0007669"/>
    <property type="project" value="InterPro"/>
</dbReference>
<dbReference type="Gene3D" id="3.20.20.80">
    <property type="entry name" value="Glycosidases"/>
    <property type="match status" value="1"/>
</dbReference>
<name>A0AAV4QD08_9ARAC</name>
<evidence type="ECO:0000313" key="2">
    <source>
        <dbReference type="Proteomes" id="UP001054837"/>
    </source>
</evidence>